<dbReference type="InterPro" id="IPR007055">
    <property type="entry name" value="BON_dom"/>
</dbReference>
<dbReference type="OrthoDB" id="9132396at2"/>
<evidence type="ECO:0000259" key="2">
    <source>
        <dbReference type="PROSITE" id="PS50914"/>
    </source>
</evidence>
<sequence>MKACNVINLLVVAQCVALAGNAYAQASGAMPLASSPVASSSRATAADKKLARDVRKALSKAPNFNVSDVFVKARGGVVTLSGSVSEGPQIEQAAEVAKGVPGVTSVSNYLTLYTKGY</sequence>
<protein>
    <submittedName>
        <fullName evidence="3">Transport-associated protein</fullName>
    </submittedName>
</protein>
<name>A0A158I186_9BURK</name>
<accession>A0A158I186</accession>
<dbReference type="PROSITE" id="PS50914">
    <property type="entry name" value="BON"/>
    <property type="match status" value="1"/>
</dbReference>
<dbReference type="AlphaFoldDB" id="A0A158I186"/>
<dbReference type="Gene3D" id="3.30.1340.30">
    <property type="match status" value="1"/>
</dbReference>
<dbReference type="Pfam" id="PF04972">
    <property type="entry name" value="BON"/>
    <property type="match status" value="1"/>
</dbReference>
<dbReference type="InterPro" id="IPR051686">
    <property type="entry name" value="Lipoprotein_DolP"/>
</dbReference>
<feature type="signal peptide" evidence="1">
    <location>
        <begin position="1"/>
        <end position="24"/>
    </location>
</feature>
<dbReference type="PANTHER" id="PTHR34606">
    <property type="entry name" value="BON DOMAIN-CONTAINING PROTEIN"/>
    <property type="match status" value="1"/>
</dbReference>
<dbReference type="InterPro" id="IPR014004">
    <property type="entry name" value="Transpt-assoc_nodulatn_dom_bac"/>
</dbReference>
<organism evidence="3 4">
    <name type="scientific">Caballeronia humi</name>
    <dbReference type="NCBI Taxonomy" id="326474"/>
    <lineage>
        <taxon>Bacteria</taxon>
        <taxon>Pseudomonadati</taxon>
        <taxon>Pseudomonadota</taxon>
        <taxon>Betaproteobacteria</taxon>
        <taxon>Burkholderiales</taxon>
        <taxon>Burkholderiaceae</taxon>
        <taxon>Caballeronia</taxon>
    </lineage>
</organism>
<reference evidence="3" key="1">
    <citation type="submission" date="2016-01" db="EMBL/GenBank/DDBJ databases">
        <authorList>
            <person name="Peeters C."/>
        </authorList>
    </citation>
    <scope>NUCLEOTIDE SEQUENCE [LARGE SCALE GENOMIC DNA]</scope>
    <source>
        <strain evidence="3">LMG 22934</strain>
    </source>
</reference>
<dbReference type="EMBL" id="FCNW02000023">
    <property type="protein sequence ID" value="SAL50374.1"/>
    <property type="molecule type" value="Genomic_DNA"/>
</dbReference>
<dbReference type="PANTHER" id="PTHR34606:SF15">
    <property type="entry name" value="BON DOMAIN-CONTAINING PROTEIN"/>
    <property type="match status" value="1"/>
</dbReference>
<keyword evidence="1" id="KW-0732">Signal</keyword>
<dbReference type="Proteomes" id="UP000054977">
    <property type="component" value="Unassembled WGS sequence"/>
</dbReference>
<proteinExistence type="predicted"/>
<evidence type="ECO:0000313" key="4">
    <source>
        <dbReference type="Proteomes" id="UP000054977"/>
    </source>
</evidence>
<evidence type="ECO:0000256" key="1">
    <source>
        <dbReference type="SAM" id="SignalP"/>
    </source>
</evidence>
<feature type="domain" description="BON" evidence="2">
    <location>
        <begin position="46"/>
        <end position="114"/>
    </location>
</feature>
<dbReference type="RefSeq" id="WP_087668871.1">
    <property type="nucleotide sequence ID" value="NZ_FCNW02000023.1"/>
</dbReference>
<comment type="caution">
    <text evidence="3">The sequence shown here is derived from an EMBL/GenBank/DDBJ whole genome shotgun (WGS) entry which is preliminary data.</text>
</comment>
<feature type="chain" id="PRO_5011116283" evidence="1">
    <location>
        <begin position="25"/>
        <end position="117"/>
    </location>
</feature>
<evidence type="ECO:0000313" key="3">
    <source>
        <dbReference type="EMBL" id="SAL50374.1"/>
    </source>
</evidence>
<dbReference type="SMART" id="SM00749">
    <property type="entry name" value="BON"/>
    <property type="match status" value="1"/>
</dbReference>
<gene>
    <name evidence="3" type="ORF">AWB65_04091</name>
</gene>
<keyword evidence="4" id="KW-1185">Reference proteome</keyword>